<keyword evidence="7" id="KW-0131">Cell cycle</keyword>
<proteinExistence type="predicted"/>
<evidence type="ECO:0000256" key="8">
    <source>
        <dbReference type="SAM" id="MobiDB-lite"/>
    </source>
</evidence>
<feature type="region of interest" description="Disordered" evidence="8">
    <location>
        <begin position="1"/>
        <end position="23"/>
    </location>
</feature>
<dbReference type="Proteomes" id="UP001500979">
    <property type="component" value="Unassembled WGS sequence"/>
</dbReference>
<evidence type="ECO:0000256" key="7">
    <source>
        <dbReference type="ARBA" id="ARBA00023306"/>
    </source>
</evidence>
<name>A0ABN3V7K2_9PSEU</name>
<dbReference type="Pfam" id="PF08478">
    <property type="entry name" value="POTRA_1"/>
    <property type="match status" value="1"/>
</dbReference>
<reference evidence="11 12" key="1">
    <citation type="journal article" date="2019" name="Int. J. Syst. Evol. Microbiol.">
        <title>The Global Catalogue of Microorganisms (GCM) 10K type strain sequencing project: providing services to taxonomists for standard genome sequencing and annotation.</title>
        <authorList>
            <consortium name="The Broad Institute Genomics Platform"/>
            <consortium name="The Broad Institute Genome Sequencing Center for Infectious Disease"/>
            <person name="Wu L."/>
            <person name="Ma J."/>
        </authorList>
    </citation>
    <scope>NUCLEOTIDE SEQUENCE [LARGE SCALE GENOMIC DNA]</scope>
    <source>
        <strain evidence="11 12">JCM 9383</strain>
    </source>
</reference>
<accession>A0ABN3V7K2</accession>
<dbReference type="InterPro" id="IPR013685">
    <property type="entry name" value="POTRA_FtsQ_type"/>
</dbReference>
<evidence type="ECO:0000256" key="2">
    <source>
        <dbReference type="ARBA" id="ARBA00022475"/>
    </source>
</evidence>
<evidence type="ECO:0000256" key="5">
    <source>
        <dbReference type="ARBA" id="ARBA00022989"/>
    </source>
</evidence>
<dbReference type="PANTHER" id="PTHR37820:SF1">
    <property type="entry name" value="CELL DIVISION PROTEIN FTSQ"/>
    <property type="match status" value="1"/>
</dbReference>
<gene>
    <name evidence="11" type="ORF">GCM10010470_15200</name>
</gene>
<evidence type="ECO:0000313" key="12">
    <source>
        <dbReference type="Proteomes" id="UP001500979"/>
    </source>
</evidence>
<evidence type="ECO:0000256" key="1">
    <source>
        <dbReference type="ARBA" id="ARBA00004370"/>
    </source>
</evidence>
<organism evidence="11 12">
    <name type="scientific">Saccharopolyspora taberi</name>
    <dbReference type="NCBI Taxonomy" id="60895"/>
    <lineage>
        <taxon>Bacteria</taxon>
        <taxon>Bacillati</taxon>
        <taxon>Actinomycetota</taxon>
        <taxon>Actinomycetes</taxon>
        <taxon>Pseudonocardiales</taxon>
        <taxon>Pseudonocardiaceae</taxon>
        <taxon>Saccharopolyspora</taxon>
    </lineage>
</organism>
<comment type="subcellular location">
    <subcellularLocation>
        <location evidence="1">Membrane</location>
    </subcellularLocation>
</comment>
<feature type="domain" description="POTRA" evidence="10">
    <location>
        <begin position="58"/>
        <end position="126"/>
    </location>
</feature>
<keyword evidence="5 9" id="KW-1133">Transmembrane helix</keyword>
<dbReference type="EMBL" id="BAAAUX010000007">
    <property type="protein sequence ID" value="GAA2782188.1"/>
    <property type="molecule type" value="Genomic_DNA"/>
</dbReference>
<dbReference type="InterPro" id="IPR034746">
    <property type="entry name" value="POTRA"/>
</dbReference>
<comment type="caution">
    <text evidence="11">The sequence shown here is derived from an EMBL/GenBank/DDBJ whole genome shotgun (WGS) entry which is preliminary data.</text>
</comment>
<evidence type="ECO:0000256" key="6">
    <source>
        <dbReference type="ARBA" id="ARBA00023136"/>
    </source>
</evidence>
<evidence type="ECO:0000256" key="9">
    <source>
        <dbReference type="SAM" id="Phobius"/>
    </source>
</evidence>
<dbReference type="PANTHER" id="PTHR37820">
    <property type="entry name" value="CELL DIVISION PROTEIN DIVIB"/>
    <property type="match status" value="1"/>
</dbReference>
<evidence type="ECO:0000313" key="11">
    <source>
        <dbReference type="EMBL" id="GAA2782188.1"/>
    </source>
</evidence>
<evidence type="ECO:0000256" key="4">
    <source>
        <dbReference type="ARBA" id="ARBA00022692"/>
    </source>
</evidence>
<keyword evidence="12" id="KW-1185">Reference proteome</keyword>
<evidence type="ECO:0000256" key="3">
    <source>
        <dbReference type="ARBA" id="ARBA00022618"/>
    </source>
</evidence>
<evidence type="ECO:0000259" key="10">
    <source>
        <dbReference type="PROSITE" id="PS51779"/>
    </source>
</evidence>
<dbReference type="RefSeq" id="WP_344678737.1">
    <property type="nucleotide sequence ID" value="NZ_BAAAUX010000007.1"/>
</dbReference>
<dbReference type="InterPro" id="IPR005548">
    <property type="entry name" value="Cell_div_FtsQ/DivIB_C"/>
</dbReference>
<feature type="transmembrane region" description="Helical" evidence="9">
    <location>
        <begin position="33"/>
        <end position="54"/>
    </location>
</feature>
<dbReference type="InterPro" id="IPR050487">
    <property type="entry name" value="FtsQ_DivIB"/>
</dbReference>
<keyword evidence="6 9" id="KW-0472">Membrane</keyword>
<dbReference type="PROSITE" id="PS51779">
    <property type="entry name" value="POTRA"/>
    <property type="match status" value="1"/>
</dbReference>
<keyword evidence="2" id="KW-1003">Cell membrane</keyword>
<feature type="compositionally biased region" description="Basic and acidic residues" evidence="8">
    <location>
        <begin position="1"/>
        <end position="10"/>
    </location>
</feature>
<protein>
    <recommendedName>
        <fullName evidence="10">POTRA domain-containing protein</fullName>
    </recommendedName>
</protein>
<dbReference type="Gene3D" id="3.10.20.310">
    <property type="entry name" value="membrane protein fhac"/>
    <property type="match status" value="1"/>
</dbReference>
<keyword evidence="3" id="KW-0132">Cell division</keyword>
<keyword evidence="4 9" id="KW-0812">Transmembrane</keyword>
<sequence>MNAPSRDRSTARPGVRRSTGGRPVRGGVAARGWGRWVVLAVLALVTLLVVVGYFTPLLGVRTVRVEGTSKLTEQEVLSAAGVQLGEPMLRVDSEEIGSRLSALPKVAAAKVELSWPSTVRLVVEERLPVAYRVTETGFQLIDAAGVPFDQAPQAPADLPRLEARSQAPDDPAVRGGMAVLTSLPPQVRSEVLAVVADNQRDLRLQLRGDREVHWGDVRDSARKAAILQPLLTRPGRVYDVSSTALPTVGR</sequence>
<dbReference type="Pfam" id="PF03799">
    <property type="entry name" value="FtsQ_DivIB_C"/>
    <property type="match status" value="1"/>
</dbReference>